<organism evidence="1">
    <name type="scientific">Magnetospirillum gryphiswaldense</name>
    <dbReference type="NCBI Taxonomy" id="55518"/>
    <lineage>
        <taxon>Bacteria</taxon>
        <taxon>Pseudomonadati</taxon>
        <taxon>Pseudomonadota</taxon>
        <taxon>Alphaproteobacteria</taxon>
        <taxon>Rhodospirillales</taxon>
        <taxon>Rhodospirillaceae</taxon>
        <taxon>Magnetospirillum</taxon>
    </lineage>
</organism>
<reference evidence="1" key="1">
    <citation type="journal article" date="2007" name="J. Bacteriol.">
        <title>Comparative genome analysis of four magnetotactic bacteria reveals a complex set of group-specific genes implicated in magnetosome biomineralization and function.</title>
        <authorList>
            <person name="Richter M."/>
            <person name="Kube M."/>
            <person name="Bazylinski D.A."/>
            <person name="Lombardot T."/>
            <person name="Gloeckner F.O."/>
            <person name="Reinhardt R."/>
            <person name="Schueler D."/>
        </authorList>
    </citation>
    <scope>NUCLEOTIDE SEQUENCE</scope>
    <source>
        <strain evidence="1">MSR-1</strain>
    </source>
</reference>
<proteinExistence type="predicted"/>
<protein>
    <submittedName>
        <fullName evidence="1">Uncharacterized protein</fullName>
    </submittedName>
</protein>
<accession>A4U3Q4</accession>
<sequence>MSPASDAPSPKRGFLLQIQARSPCASLGVVLLWAKFPKIYPLCPTPLSYRIYRLLLLPSAIPSFLSIFTTNPASPSTLPLYRLIYHPLFFLS</sequence>
<evidence type="ECO:0000313" key="1">
    <source>
        <dbReference type="EMBL" id="CAM77511.1"/>
    </source>
</evidence>
<dbReference type="AlphaFoldDB" id="A4U3Q4"/>
<gene>
    <name evidence="1" type="ORF">MGR_1977</name>
</gene>
<dbReference type="EMBL" id="CU459003">
    <property type="protein sequence ID" value="CAM77511.1"/>
    <property type="molecule type" value="Genomic_DNA"/>
</dbReference>
<name>A4U3Q4_9PROT</name>